<dbReference type="SUPFAM" id="SSF75304">
    <property type="entry name" value="Amidase signature (AS) enzymes"/>
    <property type="match status" value="1"/>
</dbReference>
<evidence type="ECO:0000259" key="7">
    <source>
        <dbReference type="Pfam" id="PF01425"/>
    </source>
</evidence>
<gene>
    <name evidence="8" type="ORF">PSALAMII_LOCUS5958</name>
</gene>
<dbReference type="PANTHER" id="PTHR46072:SF5">
    <property type="entry name" value="GENERAL AMIDASE-C"/>
    <property type="match status" value="1"/>
</dbReference>
<dbReference type="PIRSF" id="PIRSF001221">
    <property type="entry name" value="Amidase_fungi"/>
    <property type="match status" value="1"/>
</dbReference>
<dbReference type="Gene3D" id="3.90.1300.10">
    <property type="entry name" value="Amidase signature (AS) domain"/>
    <property type="match status" value="1"/>
</dbReference>
<dbReference type="PANTHER" id="PTHR46072">
    <property type="entry name" value="AMIDASE-RELATED-RELATED"/>
    <property type="match status" value="1"/>
</dbReference>
<evidence type="ECO:0000256" key="3">
    <source>
        <dbReference type="ARBA" id="ARBA00012922"/>
    </source>
</evidence>
<dbReference type="InterPro" id="IPR023631">
    <property type="entry name" value="Amidase_dom"/>
</dbReference>
<feature type="active site" description="Charge relay system" evidence="5">
    <location>
        <position position="213"/>
    </location>
</feature>
<dbReference type="PROSITE" id="PS00571">
    <property type="entry name" value="AMIDASES"/>
    <property type="match status" value="1"/>
</dbReference>
<feature type="domain" description="Amidase" evidence="7">
    <location>
        <begin position="82"/>
        <end position="378"/>
    </location>
</feature>
<evidence type="ECO:0000256" key="1">
    <source>
        <dbReference type="ARBA" id="ARBA00001311"/>
    </source>
</evidence>
<keyword evidence="4" id="KW-0378">Hydrolase</keyword>
<dbReference type="InterPro" id="IPR020556">
    <property type="entry name" value="Amidase_CS"/>
</dbReference>
<feature type="binding site" evidence="6">
    <location>
        <begin position="234"/>
        <end position="237"/>
    </location>
    <ligand>
        <name>substrate</name>
    </ligand>
</feature>
<comment type="caution">
    <text evidence="8">The sequence shown here is derived from an EMBL/GenBank/DDBJ whole genome shotgun (WGS) entry which is preliminary data.</text>
</comment>
<comment type="catalytic activity">
    <reaction evidence="1">
        <text>a monocarboxylic acid amide + H2O = a monocarboxylate + NH4(+)</text>
        <dbReference type="Rhea" id="RHEA:12020"/>
        <dbReference type="ChEBI" id="CHEBI:15377"/>
        <dbReference type="ChEBI" id="CHEBI:28938"/>
        <dbReference type="ChEBI" id="CHEBI:35757"/>
        <dbReference type="ChEBI" id="CHEBI:83628"/>
        <dbReference type="EC" id="3.5.1.4"/>
    </reaction>
</comment>
<feature type="binding site" evidence="6">
    <location>
        <position position="213"/>
    </location>
    <ligand>
        <name>substrate</name>
    </ligand>
</feature>
<accession>A0A9W4JCU5</accession>
<feature type="active site" description="Charge relay system" evidence="5">
    <location>
        <position position="137"/>
    </location>
</feature>
<evidence type="ECO:0000256" key="2">
    <source>
        <dbReference type="ARBA" id="ARBA00009199"/>
    </source>
</evidence>
<evidence type="ECO:0000313" key="8">
    <source>
        <dbReference type="EMBL" id="CAG8383324.1"/>
    </source>
</evidence>
<dbReference type="OrthoDB" id="6428749at2759"/>
<comment type="similarity">
    <text evidence="2">Belongs to the amidase family.</text>
</comment>
<organism evidence="8 9">
    <name type="scientific">Penicillium salamii</name>
    <dbReference type="NCBI Taxonomy" id="1612424"/>
    <lineage>
        <taxon>Eukaryota</taxon>
        <taxon>Fungi</taxon>
        <taxon>Dikarya</taxon>
        <taxon>Ascomycota</taxon>
        <taxon>Pezizomycotina</taxon>
        <taxon>Eurotiomycetes</taxon>
        <taxon>Eurotiomycetidae</taxon>
        <taxon>Eurotiales</taxon>
        <taxon>Aspergillaceae</taxon>
        <taxon>Penicillium</taxon>
    </lineage>
</organism>
<dbReference type="EC" id="3.5.1.4" evidence="3"/>
<evidence type="ECO:0000313" key="9">
    <source>
        <dbReference type="Proteomes" id="UP001152592"/>
    </source>
</evidence>
<dbReference type="GO" id="GO:0004040">
    <property type="term" value="F:amidase activity"/>
    <property type="evidence" value="ECO:0007669"/>
    <property type="project" value="UniProtKB-EC"/>
</dbReference>
<sequence length="563" mass="60938">MTNPTWQDKCAAKQAEAASKIPVEWRLSAEILQKVNNNELKILDVPAKCGILTKEELGITEIADATILRDKLAARELSAIDVATAFCKRAGIAQQVTSCLTETMFSQAIIRAKELDEHIETTGKPIGPLHGVPISLKETFNIKGVHTCLGFTSFLDREPVTHNSVLVDILLQAGAVLYVKTNVPQTMMTADSHNNVFGRVKNPHRDTLTAGGSSGGEGALVAMRGSILGIGTDIAGSIRIPALCCGTVGFKPSVGRVPYAGQTSSGRPGMTGIAPSAGPLCHSMRDAEMLLRLVFNAASDDNDDMALAFPWMEPTQAAPQQLIIGVMPEDPKTPLHPNMQRTLRGAIEKLENAGHHIVDLSKQMHFLEAAADLAFKFFRIDPDQTALQNIRKSGEPAIPSLRFTYDVDGTPKEPTLRGLFDLNVGRAEIMAKMRQVFLDNQLHLIIGPGYQSTAVPHDTFGVPVYTVIANLVDVCFLISFVENSANSKYQVSRMRYSPWLLPGNRRCQVRARRELLSSLSPQGSRKCPLPCTAYRSSPEGRGAAPACADCGGDFGQVMHTSSS</sequence>
<reference evidence="8" key="1">
    <citation type="submission" date="2021-07" db="EMBL/GenBank/DDBJ databases">
        <authorList>
            <person name="Branca A.L. A."/>
        </authorList>
    </citation>
    <scope>NUCLEOTIDE SEQUENCE</scope>
</reference>
<feature type="active site" description="Acyl-ester intermediate" evidence="5">
    <location>
        <position position="237"/>
    </location>
</feature>
<proteinExistence type="inferred from homology"/>
<evidence type="ECO:0000256" key="6">
    <source>
        <dbReference type="PIRSR" id="PIRSR001221-2"/>
    </source>
</evidence>
<dbReference type="Proteomes" id="UP001152592">
    <property type="component" value="Unassembled WGS sequence"/>
</dbReference>
<name>A0A9W4JCU5_9EURO</name>
<dbReference type="AlphaFoldDB" id="A0A9W4JCU5"/>
<dbReference type="Pfam" id="PF01425">
    <property type="entry name" value="Amidase"/>
    <property type="match status" value="1"/>
</dbReference>
<dbReference type="InterPro" id="IPR036928">
    <property type="entry name" value="AS_sf"/>
</dbReference>
<protein>
    <recommendedName>
        <fullName evidence="3">amidase</fullName>
        <ecNumber evidence="3">3.5.1.4</ecNumber>
    </recommendedName>
</protein>
<dbReference type="EMBL" id="CAJVPD010000238">
    <property type="protein sequence ID" value="CAG8383324.1"/>
    <property type="molecule type" value="Genomic_DNA"/>
</dbReference>
<feature type="binding site" evidence="6">
    <location>
        <position position="187"/>
    </location>
    <ligand>
        <name>substrate</name>
    </ligand>
</feature>
<evidence type="ECO:0000256" key="4">
    <source>
        <dbReference type="ARBA" id="ARBA00022801"/>
    </source>
</evidence>
<evidence type="ECO:0000256" key="5">
    <source>
        <dbReference type="PIRSR" id="PIRSR001221-1"/>
    </source>
</evidence>